<reference evidence="1 2" key="1">
    <citation type="submission" date="2019-04" db="EMBL/GenBank/DDBJ databases">
        <title>Streptomyces piniterrae sp. nov., a heliquinomycin-producing actinomycete isolated from rhizosphere soil of Pinus yunnanensis.</title>
        <authorList>
            <person name="Zhuang X."/>
            <person name="Zhao J."/>
        </authorList>
    </citation>
    <scope>NUCLEOTIDE SEQUENCE [LARGE SCALE GENOMIC DNA]</scope>
    <source>
        <strain evidence="2">jys28</strain>
    </source>
</reference>
<dbReference type="AlphaFoldDB" id="A0A4U0NRD7"/>
<evidence type="ECO:0000313" key="1">
    <source>
        <dbReference type="EMBL" id="TJZ57161.1"/>
    </source>
</evidence>
<sequence length="75" mass="7943">MNDSITMTGRQMLEAPTTTSHIAAEPVAKTSSKGTLTLRDSLPLTATNAYPRIAPGVTATARPKAIKARKAMITF</sequence>
<accession>A0A4U0NRD7</accession>
<protein>
    <submittedName>
        <fullName evidence="1">Uncharacterized protein</fullName>
    </submittedName>
</protein>
<evidence type="ECO:0000313" key="2">
    <source>
        <dbReference type="Proteomes" id="UP000308697"/>
    </source>
</evidence>
<dbReference type="Proteomes" id="UP000308697">
    <property type="component" value="Unassembled WGS sequence"/>
</dbReference>
<name>A0A4U0NRD7_9ACTN</name>
<proteinExistence type="predicted"/>
<keyword evidence="2" id="KW-1185">Reference proteome</keyword>
<organism evidence="1 2">
    <name type="scientific">Streptomyces piniterrae</name>
    <dbReference type="NCBI Taxonomy" id="2571125"/>
    <lineage>
        <taxon>Bacteria</taxon>
        <taxon>Bacillati</taxon>
        <taxon>Actinomycetota</taxon>
        <taxon>Actinomycetes</taxon>
        <taxon>Kitasatosporales</taxon>
        <taxon>Streptomycetaceae</taxon>
        <taxon>Streptomyces</taxon>
    </lineage>
</organism>
<gene>
    <name evidence="1" type="ORF">FCH28_06835</name>
</gene>
<comment type="caution">
    <text evidence="1">The sequence shown here is derived from an EMBL/GenBank/DDBJ whole genome shotgun (WGS) entry which is preliminary data.</text>
</comment>
<dbReference type="RefSeq" id="WP_136738780.1">
    <property type="nucleotide sequence ID" value="NZ_SUMB01000002.1"/>
</dbReference>
<dbReference type="EMBL" id="SUMB01000002">
    <property type="protein sequence ID" value="TJZ57161.1"/>
    <property type="molecule type" value="Genomic_DNA"/>
</dbReference>